<comment type="caution">
    <text evidence="2">The sequence shown here is derived from an EMBL/GenBank/DDBJ whole genome shotgun (WGS) entry which is preliminary data.</text>
</comment>
<keyword evidence="1" id="KW-0812">Transmembrane</keyword>
<organism evidence="2 3">
    <name type="scientific">Janthinobacterium psychrotolerans</name>
    <dbReference type="NCBI Taxonomy" id="1747903"/>
    <lineage>
        <taxon>Bacteria</taxon>
        <taxon>Pseudomonadati</taxon>
        <taxon>Pseudomonadota</taxon>
        <taxon>Betaproteobacteria</taxon>
        <taxon>Burkholderiales</taxon>
        <taxon>Oxalobacteraceae</taxon>
        <taxon>Janthinobacterium</taxon>
    </lineage>
</organism>
<name>A0A1A7BXC2_9BURK</name>
<reference evidence="2 3" key="1">
    <citation type="submission" date="2016-04" db="EMBL/GenBank/DDBJ databases">
        <title>Draft genome sequence of Janthinobacterium psychrotolerans sp. nov., isolated from freshwater sediments in Denmark.</title>
        <authorList>
            <person name="Gong X."/>
            <person name="Skrivergaard S."/>
            <person name="Korsgaard B.S."/>
            <person name="Schreiber L."/>
            <person name="Marshall I.P."/>
            <person name="Finster K."/>
            <person name="Schramm A."/>
        </authorList>
    </citation>
    <scope>NUCLEOTIDE SEQUENCE [LARGE SCALE GENOMIC DNA]</scope>
    <source>
        <strain evidence="2 3">S3-2</strain>
    </source>
</reference>
<dbReference type="STRING" id="1747903.ASR47_1005205"/>
<feature type="transmembrane region" description="Helical" evidence="1">
    <location>
        <begin position="34"/>
        <end position="59"/>
    </location>
</feature>
<dbReference type="EMBL" id="LOCQ01000058">
    <property type="protein sequence ID" value="OBV38251.1"/>
    <property type="molecule type" value="Genomic_DNA"/>
</dbReference>
<accession>A0A1A7BXC2</accession>
<keyword evidence="1" id="KW-0472">Membrane</keyword>
<evidence type="ECO:0000313" key="3">
    <source>
        <dbReference type="Proteomes" id="UP000092713"/>
    </source>
</evidence>
<sequence>MALSSFSLAAIILGMTIGFTIVPMLVGFNVWGMFISLPAALTKFAVFILFVLGVNWAWWRSRLRQQQLSHEIVIDAIRRCCRRPDTDIVVKRNSTGSTPAACHADRHSGA</sequence>
<dbReference type="Proteomes" id="UP000092713">
    <property type="component" value="Unassembled WGS sequence"/>
</dbReference>
<gene>
    <name evidence="2" type="ORF">ASR47_1005205</name>
</gene>
<dbReference type="AlphaFoldDB" id="A0A1A7BXC2"/>
<evidence type="ECO:0000313" key="2">
    <source>
        <dbReference type="EMBL" id="OBV38251.1"/>
    </source>
</evidence>
<evidence type="ECO:0000256" key="1">
    <source>
        <dbReference type="SAM" id="Phobius"/>
    </source>
</evidence>
<proteinExistence type="predicted"/>
<keyword evidence="3" id="KW-1185">Reference proteome</keyword>
<keyword evidence="1" id="KW-1133">Transmembrane helix</keyword>
<protein>
    <submittedName>
        <fullName evidence="2">Uncharacterized protein</fullName>
    </submittedName>
</protein>